<dbReference type="InterPro" id="IPR021796">
    <property type="entry name" value="Tll0287-like_dom"/>
</dbReference>
<keyword evidence="1" id="KW-0732">Signal</keyword>
<evidence type="ECO:0000256" key="1">
    <source>
        <dbReference type="SAM" id="SignalP"/>
    </source>
</evidence>
<dbReference type="Proteomes" id="UP000324996">
    <property type="component" value="Unassembled WGS sequence"/>
</dbReference>
<feature type="domain" description="Tll0287-like" evidence="2">
    <location>
        <begin position="33"/>
        <end position="190"/>
    </location>
</feature>
<keyword evidence="4" id="KW-1185">Reference proteome</keyword>
<comment type="caution">
    <text evidence="3">The sequence shown here is derived from an EMBL/GenBank/DDBJ whole genome shotgun (WGS) entry which is preliminary data.</text>
</comment>
<evidence type="ECO:0000313" key="4">
    <source>
        <dbReference type="Proteomes" id="UP000324996"/>
    </source>
</evidence>
<accession>A0A5A7NBK4</accession>
<dbReference type="Pfam" id="PF11845">
    <property type="entry name" value="Tll0287-like"/>
    <property type="match status" value="1"/>
</dbReference>
<name>A0A5A7NBK4_9PROT</name>
<dbReference type="EMBL" id="BKCN01000009">
    <property type="protein sequence ID" value="GER04336.1"/>
    <property type="molecule type" value="Genomic_DNA"/>
</dbReference>
<dbReference type="AlphaFoldDB" id="A0A5A7NBK4"/>
<reference evidence="3 4" key="1">
    <citation type="submission" date="2019-09" db="EMBL/GenBank/DDBJ databases">
        <title>NBRP : Genome information of microbial organism related human and environment.</title>
        <authorList>
            <person name="Hattori M."/>
            <person name="Oshima K."/>
            <person name="Inaba H."/>
            <person name="Suda W."/>
            <person name="Sakamoto M."/>
            <person name="Iino T."/>
            <person name="Kitahara M."/>
            <person name="Oshida Y."/>
            <person name="Iida T."/>
            <person name="Kudo T."/>
            <person name="Itoh T."/>
            <person name="Ohkuma M."/>
        </authorList>
    </citation>
    <scope>NUCLEOTIDE SEQUENCE [LARGE SCALE GENOMIC DNA]</scope>
    <source>
        <strain evidence="3 4">Q-1</strain>
    </source>
</reference>
<sequence length="197" mass="21016">MRLIGKKRLVLLVASLAVAGCDAPQPSDADIQRSIAIADEFQSRLQSKLGRALQNGGPTNAIAVCAEAAPAIAEQISAETGATLRRISLRPRNPGAETIGELRERLMALAAKPTDADGNPALDNWVDRRGDAATHYTMRAIIMKDQPCAACHGTEIKPDVRAAIDERYPDDQATGFRAGELRGAMLIALPRKAPGEK</sequence>
<proteinExistence type="predicted"/>
<dbReference type="PROSITE" id="PS51257">
    <property type="entry name" value="PROKAR_LIPOPROTEIN"/>
    <property type="match status" value="1"/>
</dbReference>
<evidence type="ECO:0000313" key="3">
    <source>
        <dbReference type="EMBL" id="GER04336.1"/>
    </source>
</evidence>
<feature type="signal peptide" evidence="1">
    <location>
        <begin position="1"/>
        <end position="19"/>
    </location>
</feature>
<protein>
    <recommendedName>
        <fullName evidence="2">Tll0287-like domain-containing protein</fullName>
    </recommendedName>
</protein>
<gene>
    <name evidence="3" type="ORF">JCM17846_20180</name>
</gene>
<feature type="chain" id="PRO_5023026039" description="Tll0287-like domain-containing protein" evidence="1">
    <location>
        <begin position="20"/>
        <end position="197"/>
    </location>
</feature>
<organism evidence="3 4">
    <name type="scientific">Iodidimonas nitroreducens</name>
    <dbReference type="NCBI Taxonomy" id="1236968"/>
    <lineage>
        <taxon>Bacteria</taxon>
        <taxon>Pseudomonadati</taxon>
        <taxon>Pseudomonadota</taxon>
        <taxon>Alphaproteobacteria</taxon>
        <taxon>Iodidimonadales</taxon>
        <taxon>Iodidimonadaceae</taxon>
        <taxon>Iodidimonas</taxon>
    </lineage>
</organism>
<evidence type="ECO:0000259" key="2">
    <source>
        <dbReference type="Pfam" id="PF11845"/>
    </source>
</evidence>